<dbReference type="VEuPathDB" id="TriTrypDB:TcCLB.506563.160"/>
<dbReference type="Pfam" id="PF14538">
    <property type="entry name" value="Raptor_N"/>
    <property type="match status" value="1"/>
</dbReference>
<feature type="compositionally biased region" description="Polar residues" evidence="3">
    <location>
        <begin position="8"/>
        <end position="18"/>
    </location>
</feature>
<dbReference type="PANTHER" id="PTHR12848:SF16">
    <property type="entry name" value="REGULATORY-ASSOCIATED PROTEIN OF MTOR"/>
    <property type="match status" value="1"/>
</dbReference>
<dbReference type="VEuPathDB" id="TriTrypDB:C3747_133g33"/>
<dbReference type="VEuPathDB" id="TriTrypDB:TCDM_09415"/>
<feature type="domain" description="Raptor N-terminal CASPase-like" evidence="4">
    <location>
        <begin position="99"/>
        <end position="261"/>
    </location>
</feature>
<feature type="region of interest" description="Disordered" evidence="3">
    <location>
        <begin position="854"/>
        <end position="874"/>
    </location>
</feature>
<dbReference type="VEuPathDB" id="TriTrypDB:TcG_07942"/>
<dbReference type="InterPro" id="IPR004083">
    <property type="entry name" value="Raptor"/>
</dbReference>
<dbReference type="GO" id="GO:0031931">
    <property type="term" value="C:TORC1 complex"/>
    <property type="evidence" value="ECO:0007669"/>
    <property type="project" value="InterPro"/>
</dbReference>
<dbReference type="VEuPathDB" id="TriTrypDB:TcCL_ESM08360"/>
<gene>
    <name evidence="5" type="ORF">C4B63_22g166</name>
</gene>
<reference evidence="5 6" key="1">
    <citation type="journal article" date="2018" name="Microb. Genom.">
        <title>Expanding an expanded genome: long-read sequencing of Trypanosoma cruzi.</title>
        <authorList>
            <person name="Berna L."/>
            <person name="Rodriguez M."/>
            <person name="Chiribao M.L."/>
            <person name="Parodi-Talice A."/>
            <person name="Pita S."/>
            <person name="Rijo G."/>
            <person name="Alvarez-Valin F."/>
            <person name="Robello C."/>
        </authorList>
    </citation>
    <scope>NUCLEOTIDE SEQUENCE [LARGE SCALE GENOMIC DNA]</scope>
    <source>
        <strain evidence="5 6">Dm28c</strain>
    </source>
</reference>
<dbReference type="SUPFAM" id="SSF50978">
    <property type="entry name" value="WD40 repeat-like"/>
    <property type="match status" value="1"/>
</dbReference>
<evidence type="ECO:0000256" key="2">
    <source>
        <dbReference type="ARBA" id="ARBA00022737"/>
    </source>
</evidence>
<dbReference type="InterPro" id="IPR029347">
    <property type="entry name" value="Raptor_N"/>
</dbReference>
<proteinExistence type="predicted"/>
<dbReference type="VEuPathDB" id="TriTrypDB:TcBrA4_0037990"/>
<dbReference type="GO" id="GO:0009267">
    <property type="term" value="P:cellular response to starvation"/>
    <property type="evidence" value="ECO:0007669"/>
    <property type="project" value="TreeGrafter"/>
</dbReference>
<dbReference type="VEuPathDB" id="TriTrypDB:TCSYLVIO_007346"/>
<dbReference type="VEuPathDB" id="TriTrypDB:C4B63_22g166"/>
<accession>A0A2V2VIL8</accession>
<feature type="region of interest" description="Disordered" evidence="3">
    <location>
        <begin position="1"/>
        <end position="20"/>
    </location>
</feature>
<evidence type="ECO:0000259" key="4">
    <source>
        <dbReference type="SMART" id="SM01302"/>
    </source>
</evidence>
<dbReference type="VEuPathDB" id="TriTrypDB:TcYC6_0017100"/>
<dbReference type="GO" id="GO:0071230">
    <property type="term" value="P:cellular response to amino acid stimulus"/>
    <property type="evidence" value="ECO:0007669"/>
    <property type="project" value="TreeGrafter"/>
</dbReference>
<evidence type="ECO:0000313" key="5">
    <source>
        <dbReference type="EMBL" id="PWU95476.1"/>
    </source>
</evidence>
<comment type="caution">
    <text evidence="5">The sequence shown here is derived from an EMBL/GenBank/DDBJ whole genome shotgun (WGS) entry which is preliminary data.</text>
</comment>
<dbReference type="GO" id="GO:0010506">
    <property type="term" value="P:regulation of autophagy"/>
    <property type="evidence" value="ECO:0007669"/>
    <property type="project" value="TreeGrafter"/>
</dbReference>
<dbReference type="InterPro" id="IPR015943">
    <property type="entry name" value="WD40/YVTN_repeat-like_dom_sf"/>
</dbReference>
<dbReference type="PRINTS" id="PR01547">
    <property type="entry name" value="YEAST176DUF"/>
</dbReference>
<name>A0A2V2VIL8_TRYCR</name>
<dbReference type="VEuPathDB" id="TriTrypDB:Tc_MARK_6058"/>
<dbReference type="PANTHER" id="PTHR12848">
    <property type="entry name" value="REGULATORY-ASSOCIATED PROTEIN OF MTOR"/>
    <property type="match status" value="1"/>
</dbReference>
<keyword evidence="2" id="KW-0677">Repeat</keyword>
<feature type="region of interest" description="Disordered" evidence="3">
    <location>
        <begin position="794"/>
        <end position="820"/>
    </location>
</feature>
<evidence type="ECO:0000256" key="3">
    <source>
        <dbReference type="SAM" id="MobiDB-lite"/>
    </source>
</evidence>
<dbReference type="GO" id="GO:0005737">
    <property type="term" value="C:cytoplasm"/>
    <property type="evidence" value="ECO:0007669"/>
    <property type="project" value="TreeGrafter"/>
</dbReference>
<dbReference type="Proteomes" id="UP000246121">
    <property type="component" value="Unassembled WGS sequence"/>
</dbReference>
<sequence length="1839" mass="202374">MTSEEEPTQTRVESSSSPRGFRRVTLTASVLNEAENEQGIPLEPCTDAEVEAMERQRWGRLVQEGLFHQSLHFQRWDEEALLRGSLYRTRAVAARTTVRPTTTAALVLSLNINPVLWLGENENEKGDEASPKASRLYVWRAPALLPGDNLNILSQLGQQLESQYRSLSKRPLIVSHCLNARPEGFVRALAQCRHQAGPQKKVIVHYGGHGVPRPRGGSLFLFSSNGEPVNYSLDTFSSQVGFPLVMVAECANAVSILHHLLENRQKEEVNNHFTYRQYGTNIGVSTLEESERPDMVPGWDRYEVASVAGMEGNAMKSTTNAPFLSKLRGLGSAAASSTNSLLHDDLFFLGATEEGALPRHPKLPSDILTSCLTTPLRMALLWFIVEHAQTADIHPLLIYLIPGELTDKKTPLGALQWAFMSITECIAWFSFPYALFMHLFREDVLVAPLFRGFLLADRIITALGGKVTVYPPLPRTSDHTLWDTLDNIIDRTFVSLWRAVRPTPPTVLNAMEFREWLDWNATSWRYEKGSMTLPSLGDRCVVVPDFLEEELNCLAGAVERITEQGFFRLVSTDRQRTELIGGSAITTRWSRAEGDSPLSFLRVNTPLNGGNFVGTKPFPHIMRLPMLLQGLLVMSHRDQATELVCRFVDAGPLAVTACAEVGIFGMALVHYWTRRDLRHLLPTLLFIYAKACHTDPSLGDADPAQRNVIIDTCMEILEHPVTVPAESSGEAGAWQRDVLGSWAEPRGQQLLAASLLTMICLHSGGGRRRCRERDAFRVCCNLLQEAAAKAPRVPLRENGLEGEGEEESGREENFWDDYSPGGPDSNPVLMTAYVLGLIALFVVIAWEGTLSVTKTDEKEEDDQQQQKQTGGSGGGDALAVRAYISTAVDALQALLITTSSAIRGAAIKAITVVLVSLITDDETAVMCVRAIVKCTSVQRAPLEGNTDNRLEFVGALSLAIKWLIGRLSVSLSLEDIRRAVRCELNKAWRKALGTTTTSRGGEENITNCRDPDLPFVSPSPLAESPVASFNLNGVDSLLRMLAELTCRLGVASNDPCPLVAAHAQKILRDDLSMLHVRYLPLFQPAGNVPCGRGGATTTSRNSGIANFFSGVLNTLTSRGGKHAIREGHQSGHVLRSVGDEDVVEELLDTGVIFGERAAVSDVSVSIRTVSVHDNMTISSFVFTLLSFLGELLLIPMDDHDPRHPFNLEKDAYILKYLRRLRDELRVTVSSSYGSCGYEGHAVVSPLLPSASSWNHPLSLLMMPQEDGTRGHAPSLSSPLMPSSSAAGVDASVSWTTDRQNSFRLLAEKNISAERNGHIQVFTFHPTERHFITGTNQGVIQVWSFAELEGFLLASSTSSPGSSQESGELCRLLSQIQLSEVVARPGCAMPPSTVLKYMYGTQLTIPQCVSLSGVANERLTGGAPDVPLSRRTGLWGTNDYGGRVARGVDPLTGLHLVDSAYRTLLCAVGRSGSVQMFSAYTDAATVRRVTSFATMTYEESLRSHQCLSSYHTPAMLLHVSGADGSIASWDLNCEQKVSAGAGRREILHSPSALASHPYDVFTFAVGAGSIYLYDLRNSSRSTHVLPDPTSLGQSLQRQLRSLGDYKPLCLHIGFSCRYPHGLVTGYGGEQGVVMMWDDRKLQQPFFQRVVSETGGAGSSSFNSVGYMDVQHYHYALMTLSVTADALFVGDALASPSSKASSSSGGGGNSCRAHIRLKQQPGAASFHPFFLCAVWRVGLICNCMGEKSCLCPSDTLNGCLKFVFTHMQCYMYILYILIPRRRRRMVWERNRKKEGDVGQDVLQLHLHEKHVCFSFFLLLCRYFWRLWGFNLFFLRVIEVTQ</sequence>
<keyword evidence="1" id="KW-0853">WD repeat</keyword>
<protein>
    <recommendedName>
        <fullName evidence="4">Raptor N-terminal CASPase-like domain-containing protein</fullName>
    </recommendedName>
</protein>
<feature type="compositionally biased region" description="Acidic residues" evidence="3">
    <location>
        <begin position="800"/>
        <end position="809"/>
    </location>
</feature>
<dbReference type="SMART" id="SM01302">
    <property type="entry name" value="Raptor_N"/>
    <property type="match status" value="1"/>
</dbReference>
<dbReference type="InterPro" id="IPR036322">
    <property type="entry name" value="WD40_repeat_dom_sf"/>
</dbReference>
<dbReference type="EMBL" id="PRFA01000022">
    <property type="protein sequence ID" value="PWU95476.1"/>
    <property type="molecule type" value="Genomic_DNA"/>
</dbReference>
<dbReference type="GO" id="GO:0031929">
    <property type="term" value="P:TOR signaling"/>
    <property type="evidence" value="ECO:0007669"/>
    <property type="project" value="InterPro"/>
</dbReference>
<dbReference type="GO" id="GO:0030674">
    <property type="term" value="F:protein-macromolecule adaptor activity"/>
    <property type="evidence" value="ECO:0007669"/>
    <property type="project" value="TreeGrafter"/>
</dbReference>
<dbReference type="VEuPathDB" id="TriTrypDB:ECC02_009651"/>
<organism evidence="5 6">
    <name type="scientific">Trypanosoma cruzi</name>
    <dbReference type="NCBI Taxonomy" id="5693"/>
    <lineage>
        <taxon>Eukaryota</taxon>
        <taxon>Discoba</taxon>
        <taxon>Euglenozoa</taxon>
        <taxon>Kinetoplastea</taxon>
        <taxon>Metakinetoplastina</taxon>
        <taxon>Trypanosomatida</taxon>
        <taxon>Trypanosomatidae</taxon>
        <taxon>Trypanosoma</taxon>
        <taxon>Schizotrypanum</taxon>
    </lineage>
</organism>
<dbReference type="VEuPathDB" id="TriTrypDB:TcCLB.508999.269"/>
<dbReference type="VEuPathDB" id="TriTrypDB:TcCLB.509001.10"/>
<evidence type="ECO:0000256" key="1">
    <source>
        <dbReference type="ARBA" id="ARBA00022574"/>
    </source>
</evidence>
<dbReference type="Gene3D" id="2.130.10.10">
    <property type="entry name" value="YVTN repeat-like/Quinoprotein amine dehydrogenase"/>
    <property type="match status" value="1"/>
</dbReference>
<evidence type="ECO:0000313" key="6">
    <source>
        <dbReference type="Proteomes" id="UP000246121"/>
    </source>
</evidence>
<dbReference type="VEuPathDB" id="TriTrypDB:BCY84_13275"/>
<dbReference type="GO" id="GO:0030307">
    <property type="term" value="P:positive regulation of cell growth"/>
    <property type="evidence" value="ECO:0007669"/>
    <property type="project" value="TreeGrafter"/>
</dbReference>